<dbReference type="PIRSF" id="PIRSF006066">
    <property type="entry name" value="HI0050"/>
    <property type="match status" value="1"/>
</dbReference>
<gene>
    <name evidence="9" type="ORF">DDE23_19655</name>
</gene>
<comment type="subcellular location">
    <subcellularLocation>
        <location evidence="1 7">Cell inner membrane</location>
        <topology evidence="1 7">Multi-pass membrane protein</topology>
    </subcellularLocation>
</comment>
<evidence type="ECO:0000256" key="4">
    <source>
        <dbReference type="ARBA" id="ARBA00022692"/>
    </source>
</evidence>
<reference evidence="9 10" key="1">
    <citation type="journal article" date="2011" name="Syst. Appl. Microbiol.">
        <title>Defluviimonas denitrificans gen. nov., sp. nov., and Pararhodobacter aggregans gen. nov., sp. nov., non-phototrophic Rhodobacteraceae from the biofilter of a marine aquaculture.</title>
        <authorList>
            <person name="Foesel B.U."/>
            <person name="Drake H.L."/>
            <person name="Schramm A."/>
        </authorList>
    </citation>
    <scope>NUCLEOTIDE SEQUENCE [LARGE SCALE GENOMIC DNA]</scope>
    <source>
        <strain evidence="9 10">D1-19</strain>
    </source>
</reference>
<sequence length="435" mass="45630">MNPELGFYSLGALMVLLVLRVPIGLALTAVAFVGLYLLRGFNPAFGVLKATPFEFVAHWTLSAVPMFVLIGAIAAHSGMVGRIFRALKLWVGWLPGGLAIATSFAGAGFAAMSGSSLATTAAMGRIAVPEMLKEGYQPALATGVATAVGTIGALIPPSIIMVIYATFAEVSASKMLIAGVIPGILTAIAYASLVAIRCLINPDLAPVIARRQAERREHLRGFLDVLPVLILALGITGSIYAGIATSTEAAGFGVLLTLIIVMAQRVLSWRGLRDSIYETTVTTASIFLIAIGAAMMTQFLAFTGMPRVLSGAIMGITADPVGIMLICCLLYLILGCFLDPMGVMLLTLPIILPIIDNAGINPIWAGVILVKMLEVGLLTPPVGLNCFVMKSTLGGQVSLGTIIRGTSWFLTVEAVVVALMLAFPQIILFLPSLMD</sequence>
<dbReference type="Pfam" id="PF06808">
    <property type="entry name" value="DctM"/>
    <property type="match status" value="1"/>
</dbReference>
<evidence type="ECO:0000256" key="6">
    <source>
        <dbReference type="ARBA" id="ARBA00023136"/>
    </source>
</evidence>
<keyword evidence="4 7" id="KW-0812">Transmembrane</keyword>
<dbReference type="OrthoDB" id="9790209at2"/>
<feature type="transmembrane region" description="Helical" evidence="7">
    <location>
        <begin position="350"/>
        <end position="370"/>
    </location>
</feature>
<dbReference type="PANTHER" id="PTHR33362:SF5">
    <property type="entry name" value="C4-DICARBOXYLATE TRAP TRANSPORTER LARGE PERMEASE PROTEIN DCTM"/>
    <property type="match status" value="1"/>
</dbReference>
<dbReference type="Proteomes" id="UP000244810">
    <property type="component" value="Unassembled WGS sequence"/>
</dbReference>
<keyword evidence="6 7" id="KW-0472">Membrane</keyword>
<proteinExistence type="inferred from homology"/>
<name>A0A2T7ULZ9_9RHOB</name>
<dbReference type="NCBIfam" id="TIGR00786">
    <property type="entry name" value="dctM"/>
    <property type="match status" value="1"/>
</dbReference>
<comment type="function">
    <text evidence="7">Part of the tripartite ATP-independent periplasmic (TRAP) transport system.</text>
</comment>
<dbReference type="AlphaFoldDB" id="A0A2T7ULZ9"/>
<evidence type="ECO:0000256" key="1">
    <source>
        <dbReference type="ARBA" id="ARBA00004429"/>
    </source>
</evidence>
<dbReference type="InterPro" id="IPR010656">
    <property type="entry name" value="DctM"/>
</dbReference>
<feature type="transmembrane region" description="Helical" evidence="7">
    <location>
        <begin position="249"/>
        <end position="267"/>
    </location>
</feature>
<dbReference type="GO" id="GO:0005886">
    <property type="term" value="C:plasma membrane"/>
    <property type="evidence" value="ECO:0007669"/>
    <property type="project" value="UniProtKB-SubCell"/>
</dbReference>
<dbReference type="GO" id="GO:0022857">
    <property type="term" value="F:transmembrane transporter activity"/>
    <property type="evidence" value="ECO:0007669"/>
    <property type="project" value="UniProtKB-UniRule"/>
</dbReference>
<evidence type="ECO:0000256" key="7">
    <source>
        <dbReference type="RuleBase" id="RU369079"/>
    </source>
</evidence>
<feature type="transmembrane region" description="Helical" evidence="7">
    <location>
        <begin position="408"/>
        <end position="430"/>
    </location>
</feature>
<feature type="transmembrane region" description="Helical" evidence="7">
    <location>
        <begin position="12"/>
        <end position="36"/>
    </location>
</feature>
<keyword evidence="5 7" id="KW-1133">Transmembrane helix</keyword>
<feature type="domain" description="TRAP C4-dicarboxylate transport system permease DctM subunit" evidence="8">
    <location>
        <begin position="10"/>
        <end position="426"/>
    </location>
</feature>
<keyword evidence="7" id="KW-0813">Transport</keyword>
<keyword evidence="2" id="KW-1003">Cell membrane</keyword>
<dbReference type="RefSeq" id="WP_107754162.1">
    <property type="nucleotide sequence ID" value="NZ_QBKF01000012.1"/>
</dbReference>
<evidence type="ECO:0000256" key="2">
    <source>
        <dbReference type="ARBA" id="ARBA00022475"/>
    </source>
</evidence>
<feature type="transmembrane region" description="Helical" evidence="7">
    <location>
        <begin position="140"/>
        <end position="164"/>
    </location>
</feature>
<comment type="caution">
    <text evidence="9">The sequence shown here is derived from an EMBL/GenBank/DDBJ whole genome shotgun (WGS) entry which is preliminary data.</text>
</comment>
<evidence type="ECO:0000313" key="9">
    <source>
        <dbReference type="EMBL" id="PVE45723.1"/>
    </source>
</evidence>
<keyword evidence="3 7" id="KW-0997">Cell inner membrane</keyword>
<feature type="transmembrane region" description="Helical" evidence="7">
    <location>
        <begin position="321"/>
        <end position="338"/>
    </location>
</feature>
<feature type="transmembrane region" description="Helical" evidence="7">
    <location>
        <begin position="221"/>
        <end position="243"/>
    </location>
</feature>
<evidence type="ECO:0000313" key="10">
    <source>
        <dbReference type="Proteomes" id="UP000244810"/>
    </source>
</evidence>
<accession>A0A2T7ULZ9</accession>
<feature type="transmembrane region" description="Helical" evidence="7">
    <location>
        <begin position="56"/>
        <end position="75"/>
    </location>
</feature>
<comment type="subunit">
    <text evidence="7">The complex comprises the extracytoplasmic solute receptor protein and the two transmembrane proteins.</text>
</comment>
<dbReference type="InterPro" id="IPR004681">
    <property type="entry name" value="TRAP_DctM"/>
</dbReference>
<feature type="transmembrane region" description="Helical" evidence="7">
    <location>
        <begin position="176"/>
        <end position="200"/>
    </location>
</feature>
<evidence type="ECO:0000256" key="5">
    <source>
        <dbReference type="ARBA" id="ARBA00022989"/>
    </source>
</evidence>
<comment type="similarity">
    <text evidence="7">Belongs to the TRAP transporter large permease family.</text>
</comment>
<organism evidence="9 10">
    <name type="scientific">Pararhodobacter aggregans</name>
    <dbReference type="NCBI Taxonomy" id="404875"/>
    <lineage>
        <taxon>Bacteria</taxon>
        <taxon>Pseudomonadati</taxon>
        <taxon>Pseudomonadota</taxon>
        <taxon>Alphaproteobacteria</taxon>
        <taxon>Rhodobacterales</taxon>
        <taxon>Paracoccaceae</taxon>
        <taxon>Pararhodobacter</taxon>
    </lineage>
</organism>
<evidence type="ECO:0000256" key="3">
    <source>
        <dbReference type="ARBA" id="ARBA00022519"/>
    </source>
</evidence>
<protein>
    <recommendedName>
        <fullName evidence="7">TRAP transporter large permease protein</fullName>
    </recommendedName>
</protein>
<dbReference type="PANTHER" id="PTHR33362">
    <property type="entry name" value="SIALIC ACID TRAP TRANSPORTER PERMEASE PROTEIN SIAT-RELATED"/>
    <property type="match status" value="1"/>
</dbReference>
<keyword evidence="10" id="KW-1185">Reference proteome</keyword>
<evidence type="ECO:0000259" key="8">
    <source>
        <dbReference type="Pfam" id="PF06808"/>
    </source>
</evidence>
<feature type="transmembrane region" description="Helical" evidence="7">
    <location>
        <begin position="279"/>
        <end position="301"/>
    </location>
</feature>
<dbReference type="EMBL" id="QDDR01000012">
    <property type="protein sequence ID" value="PVE45723.1"/>
    <property type="molecule type" value="Genomic_DNA"/>
</dbReference>
<feature type="transmembrane region" description="Helical" evidence="7">
    <location>
        <begin position="87"/>
        <end position="105"/>
    </location>
</feature>